<protein>
    <recommendedName>
        <fullName evidence="4">Peptidase inhibitor I78 family protein</fullName>
    </recommendedName>
</protein>
<accession>Q2GA21</accession>
<dbReference type="Gene3D" id="3.30.10.10">
    <property type="entry name" value="Trypsin Inhibitor V, subunit A"/>
    <property type="match status" value="1"/>
</dbReference>
<dbReference type="Pfam" id="PF11720">
    <property type="entry name" value="Inhibitor_I78"/>
    <property type="match status" value="1"/>
</dbReference>
<dbReference type="EMBL" id="CP000248">
    <property type="protein sequence ID" value="ABD25302.1"/>
    <property type="molecule type" value="Genomic_DNA"/>
</dbReference>
<dbReference type="eggNOG" id="ENOG50339MI">
    <property type="taxonomic scope" value="Bacteria"/>
</dbReference>
<dbReference type="AlphaFoldDB" id="Q2GA21"/>
<name>Q2GA21_NOVAD</name>
<evidence type="ECO:0000313" key="2">
    <source>
        <dbReference type="EMBL" id="ABD25302.1"/>
    </source>
</evidence>
<gene>
    <name evidence="2" type="ordered locus">Saro_0857</name>
</gene>
<evidence type="ECO:0008006" key="4">
    <source>
        <dbReference type="Google" id="ProtNLM"/>
    </source>
</evidence>
<dbReference type="Proteomes" id="UP000009134">
    <property type="component" value="Chromosome"/>
</dbReference>
<dbReference type="KEGG" id="nar:Saro_0857"/>
<sequence length="101" mass="10369">MPTACAAAAAAALLLAGCTAARTPAAAELPTAPAGECNAAAAQVHLGQKATGELGVELLRQTAARVLRWVPPRTAVTMDYRADRVTVGYDDDYTIVRISCG</sequence>
<dbReference type="STRING" id="279238.Saro_0857"/>
<reference evidence="3" key="1">
    <citation type="submission" date="2006-01" db="EMBL/GenBank/DDBJ databases">
        <title>Complete sequence of Novosphingobium aromaticivorans DSM 12444.</title>
        <authorList>
            <consortium name="US DOE Joint Genome Institute"/>
            <person name="Copeland A."/>
            <person name="Lucas S."/>
            <person name="Lapidus A."/>
            <person name="Barry K."/>
            <person name="Detter J.C."/>
            <person name="Glavina T."/>
            <person name="Hammon N."/>
            <person name="Israni S."/>
            <person name="Pitluck S."/>
            <person name="Chain P."/>
            <person name="Malfatti S."/>
            <person name="Shin M."/>
            <person name="Vergez L."/>
            <person name="Schmutz J."/>
            <person name="Larimer F."/>
            <person name="Land M."/>
            <person name="Kyrpides N."/>
            <person name="Ivanova N."/>
            <person name="Fredrickson J."/>
            <person name="Balkwill D."/>
            <person name="Romine M.F."/>
            <person name="Richardson P."/>
        </authorList>
    </citation>
    <scope>NUCLEOTIDE SEQUENCE [LARGE SCALE GENOMIC DNA]</scope>
    <source>
        <strain evidence="3">ATCC 700278 / DSM 12444 / CCUG 56034 / CIP 105152 / NBRC 16084 / F199</strain>
    </source>
</reference>
<keyword evidence="3" id="KW-1185">Reference proteome</keyword>
<feature type="signal peptide" evidence="1">
    <location>
        <begin position="1"/>
        <end position="21"/>
    </location>
</feature>
<organism evidence="2 3">
    <name type="scientific">Novosphingobium aromaticivorans (strain ATCC 700278 / DSM 12444 / CCUG 56034 / CIP 105152 / NBRC 16084 / F199)</name>
    <dbReference type="NCBI Taxonomy" id="279238"/>
    <lineage>
        <taxon>Bacteria</taxon>
        <taxon>Pseudomonadati</taxon>
        <taxon>Pseudomonadota</taxon>
        <taxon>Alphaproteobacteria</taxon>
        <taxon>Sphingomonadales</taxon>
        <taxon>Sphingomonadaceae</taxon>
        <taxon>Novosphingobium</taxon>
    </lineage>
</organism>
<proteinExistence type="predicted"/>
<dbReference type="InterPro" id="IPR021719">
    <property type="entry name" value="Prot_inh_I78"/>
</dbReference>
<feature type="chain" id="PRO_5004208140" description="Peptidase inhibitor I78 family protein" evidence="1">
    <location>
        <begin position="22"/>
        <end position="101"/>
    </location>
</feature>
<evidence type="ECO:0000313" key="3">
    <source>
        <dbReference type="Proteomes" id="UP000009134"/>
    </source>
</evidence>
<evidence type="ECO:0000256" key="1">
    <source>
        <dbReference type="SAM" id="SignalP"/>
    </source>
</evidence>
<dbReference type="HOGENOM" id="CLU_123717_0_1_5"/>
<keyword evidence="1" id="KW-0732">Signal</keyword>